<keyword evidence="6" id="KW-0326">Glycosidase</keyword>
<dbReference type="GO" id="GO:0008422">
    <property type="term" value="F:beta-glucosidase activity"/>
    <property type="evidence" value="ECO:0007669"/>
    <property type="project" value="TreeGrafter"/>
</dbReference>
<reference evidence="9" key="2">
    <citation type="submission" date="2020-05" db="UniProtKB">
        <authorList>
            <consortium name="EnsemblMetazoa"/>
        </authorList>
    </citation>
    <scope>IDENTIFICATION</scope>
    <source>
        <strain evidence="9">maculatus3</strain>
    </source>
</reference>
<dbReference type="EnsemblMetazoa" id="AMAM022235-RA">
    <property type="protein sequence ID" value="AMAM022235-PA"/>
    <property type="gene ID" value="AMAM022235"/>
</dbReference>
<dbReference type="PANTHER" id="PTHR10353">
    <property type="entry name" value="GLYCOSYL HYDROLASE"/>
    <property type="match status" value="1"/>
</dbReference>
<evidence type="ECO:0000256" key="2">
    <source>
        <dbReference type="ARBA" id="ARBA00011738"/>
    </source>
</evidence>
<keyword evidence="3" id="KW-0732">Signal</keyword>
<dbReference type="Pfam" id="PF00232">
    <property type="entry name" value="Glyco_hydro_1"/>
    <property type="match status" value="1"/>
</dbReference>
<comment type="subunit">
    <text evidence="2">Homodimer.</text>
</comment>
<evidence type="ECO:0000256" key="5">
    <source>
        <dbReference type="ARBA" id="ARBA00023180"/>
    </source>
</evidence>
<protein>
    <submittedName>
        <fullName evidence="9">Uncharacterized protein</fullName>
    </submittedName>
</protein>
<dbReference type="VEuPathDB" id="VectorBase:AMAM022235"/>
<evidence type="ECO:0000256" key="1">
    <source>
        <dbReference type="ARBA" id="ARBA00010838"/>
    </source>
</evidence>
<dbReference type="PROSITE" id="PS00653">
    <property type="entry name" value="GLYCOSYL_HYDROL_F1_2"/>
    <property type="match status" value="1"/>
</dbReference>
<sequence>MSGRSNSPHPIGDCPAGSASLPAESCSINRSASASMSSTHRLSASFAATPNRWLSSPYSSGRSVATSSPIGLSSFSQQSSSCSRNSSSDASSLSRHGCAVRWAVQYQCVGSHPFECAERTIASIGNRKAHKKKKSNQLCTMGLRYQLLAVVLLVLISLHYCNGYITTGLPQLIEHGRREKLLLLPSNLKFALSKTPSHQPIRKNGVFRFPDDFLFGAATAAYQIEGAWNEDGKGPSVWDTLTHDHPELVVERATGDRAADSYHLYTSDIESLATVGFDFYRFSIAWSRLLPRGDRSSLNVQAVEYYNRLIDELLANGIEPVVTMLHYDVPQYLQNLGGFASPLIVDYFREYADTLFQTFGDRVKLWITHNEPYDFCVEGYGTGKTGPLVYASGVGEYLCAHHVLLSHAAAYRLYSEKYRKNQNGLMGITLSGRYYYPATNATAQEAVDRAIEFQIGWFADPLFGEDGNYPAVMRNEIAKHSLLEGRTRSRLPTFTDTDRTLVRGSADFFAYNYYSSRLVELDSTDYDPLQTPSWQRDARIIQSVDPGWSRAKSSWLYVVPEGLRGILNWVRKRYHNPNVLITENGYSDDGQLDDTERIDYYARHLNAVLGALLEDGCNVVGFTAWSIIDNFEWLRGYSEKFGLFYVNFSDPLLQRIPKRSASFMARVISTRTIPTD</sequence>
<evidence type="ECO:0000256" key="8">
    <source>
        <dbReference type="SAM" id="MobiDB-lite"/>
    </source>
</evidence>
<feature type="region of interest" description="Disordered" evidence="8">
    <location>
        <begin position="1"/>
        <end position="23"/>
    </location>
</feature>
<evidence type="ECO:0000256" key="4">
    <source>
        <dbReference type="ARBA" id="ARBA00022801"/>
    </source>
</evidence>
<dbReference type="InterPro" id="IPR017853">
    <property type="entry name" value="GH"/>
</dbReference>
<evidence type="ECO:0000256" key="7">
    <source>
        <dbReference type="RuleBase" id="RU003690"/>
    </source>
</evidence>
<evidence type="ECO:0000256" key="3">
    <source>
        <dbReference type="ARBA" id="ARBA00022729"/>
    </source>
</evidence>
<keyword evidence="4" id="KW-0378">Hydrolase</keyword>
<keyword evidence="5" id="KW-0325">Glycoprotein</keyword>
<dbReference type="SUPFAM" id="SSF51445">
    <property type="entry name" value="(Trans)glycosidases"/>
    <property type="match status" value="1"/>
</dbReference>
<dbReference type="AlphaFoldDB" id="A0A182T9A4"/>
<comment type="similarity">
    <text evidence="1 7">Belongs to the glycosyl hydrolase 1 family.</text>
</comment>
<dbReference type="PRINTS" id="PR00131">
    <property type="entry name" value="GLHYDRLASE1"/>
</dbReference>
<dbReference type="InterPro" id="IPR001360">
    <property type="entry name" value="Glyco_hydro_1"/>
</dbReference>
<organism evidence="9 10">
    <name type="scientific">Anopheles maculatus</name>
    <dbReference type="NCBI Taxonomy" id="74869"/>
    <lineage>
        <taxon>Eukaryota</taxon>
        <taxon>Metazoa</taxon>
        <taxon>Ecdysozoa</taxon>
        <taxon>Arthropoda</taxon>
        <taxon>Hexapoda</taxon>
        <taxon>Insecta</taxon>
        <taxon>Pterygota</taxon>
        <taxon>Neoptera</taxon>
        <taxon>Endopterygota</taxon>
        <taxon>Diptera</taxon>
        <taxon>Nematocera</taxon>
        <taxon>Culicoidea</taxon>
        <taxon>Culicidae</taxon>
        <taxon>Anophelinae</taxon>
        <taxon>Anopheles</taxon>
        <taxon>Anopheles maculatus group</taxon>
    </lineage>
</organism>
<reference evidence="10" key="1">
    <citation type="submission" date="2013-09" db="EMBL/GenBank/DDBJ databases">
        <title>The Genome Sequence of Anopheles maculatus species B.</title>
        <authorList>
            <consortium name="The Broad Institute Genomics Platform"/>
            <person name="Neafsey D.E."/>
            <person name="Besansky N."/>
            <person name="Howell P."/>
            <person name="Walton C."/>
            <person name="Young S.K."/>
            <person name="Zeng Q."/>
            <person name="Gargeya S."/>
            <person name="Fitzgerald M."/>
            <person name="Haas B."/>
            <person name="Abouelleil A."/>
            <person name="Allen A.W."/>
            <person name="Alvarado L."/>
            <person name="Arachchi H.M."/>
            <person name="Berlin A.M."/>
            <person name="Chapman S.B."/>
            <person name="Gainer-Dewar J."/>
            <person name="Goldberg J."/>
            <person name="Griggs A."/>
            <person name="Gujja S."/>
            <person name="Hansen M."/>
            <person name="Howarth C."/>
            <person name="Imamovic A."/>
            <person name="Ireland A."/>
            <person name="Larimer J."/>
            <person name="McCowan C."/>
            <person name="Murphy C."/>
            <person name="Pearson M."/>
            <person name="Poon T.W."/>
            <person name="Priest M."/>
            <person name="Roberts A."/>
            <person name="Saif S."/>
            <person name="Shea T."/>
            <person name="Sisk P."/>
            <person name="Sykes S."/>
            <person name="Wortman J."/>
            <person name="Nusbaum C."/>
            <person name="Birren B."/>
        </authorList>
    </citation>
    <scope>NUCLEOTIDE SEQUENCE [LARGE SCALE GENOMIC DNA]</scope>
    <source>
        <strain evidence="10">maculatus3</strain>
    </source>
</reference>
<proteinExistence type="inferred from homology"/>
<name>A0A182T9A4_9DIPT</name>
<evidence type="ECO:0000256" key="6">
    <source>
        <dbReference type="ARBA" id="ARBA00023295"/>
    </source>
</evidence>
<evidence type="ECO:0000313" key="9">
    <source>
        <dbReference type="EnsemblMetazoa" id="AMAM022235-PA"/>
    </source>
</evidence>
<accession>A0A182T9A4</accession>
<dbReference type="Gene3D" id="3.20.20.80">
    <property type="entry name" value="Glycosidases"/>
    <property type="match status" value="1"/>
</dbReference>
<evidence type="ECO:0000313" key="10">
    <source>
        <dbReference type="Proteomes" id="UP000075901"/>
    </source>
</evidence>
<dbReference type="FunFam" id="3.20.20.80:FF:000013">
    <property type="entry name" value="lactase-phlorizin hydrolase"/>
    <property type="match status" value="1"/>
</dbReference>
<dbReference type="Proteomes" id="UP000075901">
    <property type="component" value="Unassembled WGS sequence"/>
</dbReference>
<dbReference type="PANTHER" id="PTHR10353:SF36">
    <property type="entry name" value="LP05116P"/>
    <property type="match status" value="1"/>
</dbReference>
<keyword evidence="10" id="KW-1185">Reference proteome</keyword>
<dbReference type="InterPro" id="IPR033132">
    <property type="entry name" value="GH_1_N_CS"/>
</dbReference>
<dbReference type="GO" id="GO:0005975">
    <property type="term" value="P:carbohydrate metabolic process"/>
    <property type="evidence" value="ECO:0007669"/>
    <property type="project" value="InterPro"/>
</dbReference>